<gene>
    <name evidence="1" type="ORF">B0T26DRAFT_693662</name>
</gene>
<dbReference type="AlphaFoldDB" id="A0AA40B3Y3"/>
<evidence type="ECO:0000313" key="2">
    <source>
        <dbReference type="Proteomes" id="UP001172101"/>
    </source>
</evidence>
<dbReference type="Proteomes" id="UP001172101">
    <property type="component" value="Unassembled WGS sequence"/>
</dbReference>
<dbReference type="RefSeq" id="XP_060300100.1">
    <property type="nucleotide sequence ID" value="XM_060441209.1"/>
</dbReference>
<dbReference type="EMBL" id="JAUIRO010000002">
    <property type="protein sequence ID" value="KAK0727244.1"/>
    <property type="molecule type" value="Genomic_DNA"/>
</dbReference>
<organism evidence="1 2">
    <name type="scientific">Lasiosphaeria miniovina</name>
    <dbReference type="NCBI Taxonomy" id="1954250"/>
    <lineage>
        <taxon>Eukaryota</taxon>
        <taxon>Fungi</taxon>
        <taxon>Dikarya</taxon>
        <taxon>Ascomycota</taxon>
        <taxon>Pezizomycotina</taxon>
        <taxon>Sordariomycetes</taxon>
        <taxon>Sordariomycetidae</taxon>
        <taxon>Sordariales</taxon>
        <taxon>Lasiosphaeriaceae</taxon>
        <taxon>Lasiosphaeria</taxon>
    </lineage>
</organism>
<sequence length="153" mass="17347">MALVVTLLLQLVDQHRDFDTALLRECRDAVMNAPQEPTEDDVRACCDVLQRCVQALPREATLFCIVEGIAFFEGPKKRTAQTRVVLQRLLELASDEGQEGRARIKCLFTTPARSPEFVGLFKPYDVWTADSVNSSGFVPSLRRNSSWMMGRRR</sequence>
<comment type="caution">
    <text evidence="1">The sequence shown here is derived from an EMBL/GenBank/DDBJ whole genome shotgun (WGS) entry which is preliminary data.</text>
</comment>
<reference evidence="1" key="1">
    <citation type="submission" date="2023-06" db="EMBL/GenBank/DDBJ databases">
        <title>Genome-scale phylogeny and comparative genomics of the fungal order Sordariales.</title>
        <authorList>
            <consortium name="Lawrence Berkeley National Laboratory"/>
            <person name="Hensen N."/>
            <person name="Bonometti L."/>
            <person name="Westerberg I."/>
            <person name="Brannstrom I.O."/>
            <person name="Guillou S."/>
            <person name="Cros-Aarteil S."/>
            <person name="Calhoun S."/>
            <person name="Haridas S."/>
            <person name="Kuo A."/>
            <person name="Mondo S."/>
            <person name="Pangilinan J."/>
            <person name="Riley R."/>
            <person name="LaButti K."/>
            <person name="Andreopoulos B."/>
            <person name="Lipzen A."/>
            <person name="Chen C."/>
            <person name="Yanf M."/>
            <person name="Daum C."/>
            <person name="Ng V."/>
            <person name="Clum A."/>
            <person name="Steindorff A."/>
            <person name="Ohm R."/>
            <person name="Martin F."/>
            <person name="Silar P."/>
            <person name="Natvig D."/>
            <person name="Lalanne C."/>
            <person name="Gautier V."/>
            <person name="Ament-velasquez S.L."/>
            <person name="Kruys A."/>
            <person name="Hutchinson M.I."/>
            <person name="Powell A.J."/>
            <person name="Barry K."/>
            <person name="Miller A.N."/>
            <person name="Grigoriev I.V."/>
            <person name="Debuchy R."/>
            <person name="Gladieux P."/>
            <person name="Thoren M.H."/>
            <person name="Johannesson H."/>
        </authorList>
    </citation>
    <scope>NUCLEOTIDE SEQUENCE</scope>
    <source>
        <strain evidence="1">SMH2392-1A</strain>
    </source>
</reference>
<protein>
    <submittedName>
        <fullName evidence="1">Uncharacterized protein</fullName>
    </submittedName>
</protein>
<dbReference type="GeneID" id="85324479"/>
<name>A0AA40B3Y3_9PEZI</name>
<evidence type="ECO:0000313" key="1">
    <source>
        <dbReference type="EMBL" id="KAK0727244.1"/>
    </source>
</evidence>
<proteinExistence type="predicted"/>
<accession>A0AA40B3Y3</accession>
<keyword evidence="2" id="KW-1185">Reference proteome</keyword>